<dbReference type="Pfam" id="PF13920">
    <property type="entry name" value="zf-C3HC4_3"/>
    <property type="match status" value="1"/>
</dbReference>
<dbReference type="CDD" id="cd23129">
    <property type="entry name" value="RING-HC_XBAT35-like"/>
    <property type="match status" value="1"/>
</dbReference>
<dbReference type="InterPro" id="IPR002110">
    <property type="entry name" value="Ankyrin_rpt"/>
</dbReference>
<dbReference type="Gene3D" id="1.25.40.20">
    <property type="entry name" value="Ankyrin repeat-containing domain"/>
    <property type="match status" value="1"/>
</dbReference>
<evidence type="ECO:0000313" key="8">
    <source>
        <dbReference type="Proteomes" id="UP001415857"/>
    </source>
</evidence>
<dbReference type="GO" id="GO:0008270">
    <property type="term" value="F:zinc ion binding"/>
    <property type="evidence" value="ECO:0007669"/>
    <property type="project" value="UniProtKB-KW"/>
</dbReference>
<keyword evidence="1" id="KW-0677">Repeat</keyword>
<accession>A0AAP0RTZ4</accession>
<feature type="domain" description="RING-type" evidence="6">
    <location>
        <begin position="449"/>
        <end position="488"/>
    </location>
</feature>
<gene>
    <name evidence="7" type="ORF">L1049_004777</name>
</gene>
<comment type="caution">
    <text evidence="7">The sequence shown here is derived from an EMBL/GenBank/DDBJ whole genome shotgun (WGS) entry which is preliminary data.</text>
</comment>
<feature type="repeat" description="ANK" evidence="3">
    <location>
        <begin position="46"/>
        <end position="79"/>
    </location>
</feature>
<dbReference type="Proteomes" id="UP001415857">
    <property type="component" value="Unassembled WGS sequence"/>
</dbReference>
<keyword evidence="4" id="KW-0862">Zinc</keyword>
<reference evidence="7 8" key="1">
    <citation type="journal article" date="2024" name="Plant J.">
        <title>Genome sequences and population genomics reveal climatic adaptation and genomic divergence between two closely related sweetgum species.</title>
        <authorList>
            <person name="Xu W.Q."/>
            <person name="Ren C.Q."/>
            <person name="Zhang X.Y."/>
            <person name="Comes H.P."/>
            <person name="Liu X.H."/>
            <person name="Li Y.G."/>
            <person name="Kettle C.J."/>
            <person name="Jalonen R."/>
            <person name="Gaisberger H."/>
            <person name="Ma Y.Z."/>
            <person name="Qiu Y.X."/>
        </authorList>
    </citation>
    <scope>NUCLEOTIDE SEQUENCE [LARGE SCALE GENOMIC DNA]</scope>
    <source>
        <strain evidence="7">Hangzhou</strain>
    </source>
</reference>
<feature type="region of interest" description="Disordered" evidence="5">
    <location>
        <begin position="293"/>
        <end position="345"/>
    </location>
</feature>
<keyword evidence="4" id="KW-0863">Zinc-finger</keyword>
<evidence type="ECO:0000256" key="4">
    <source>
        <dbReference type="PROSITE-ProRule" id="PRU00175"/>
    </source>
</evidence>
<protein>
    <recommendedName>
        <fullName evidence="6">RING-type domain-containing protein</fullName>
    </recommendedName>
</protein>
<sequence length="500" mass="53705">MGQSLQSMGQQQSRDQLLHELVISGNVEAIRALCSEGVDLERINQEGKTPLIVACMNPELYTVAKTLIELGANINVYRPGRHAGTPLHHAAKRGLDQTVKVLLAHGANAFVRNDDCQTPLDVARAKSYNNVVRTIENHICYFSGWLREIYGPGFLGALASQLLSRKIWVVVIPCGSNNPMKPLKLELVIYNTSQDSQPRTVIALWKAKIEEPKSNQSDPALIIFDNSTKTRYKLASASEGDGLQIQWLYNACIGIPQGMPPSVIHDVQTSVAATATQNAEEAAELAMAIGASVQSPTGDRPPLLPNAHQTSEASNTNGRGNSVDNISHNGWGPAGRLTQSEASSSGWIDERVNEEYNGWGVPESGAIANPTQHTQTQDKIPPIIPTTNEISASISSVPSAPPIPEEDLYEGPIHYPSIDISPVDLSVPAIEDGPSRENDGDNGGGSSSCVICWEAPVEGACIPCGHMAGCMSCLNKIKTKKGDCPVCRAKIDQVIKLYAV</sequence>
<dbReference type="SUPFAM" id="SSF48403">
    <property type="entry name" value="Ankyrin repeat"/>
    <property type="match status" value="1"/>
</dbReference>
<dbReference type="SUPFAM" id="SSF57850">
    <property type="entry name" value="RING/U-box"/>
    <property type="match status" value="1"/>
</dbReference>
<dbReference type="Pfam" id="PF13857">
    <property type="entry name" value="Ank_5"/>
    <property type="match status" value="1"/>
</dbReference>
<dbReference type="InterPro" id="IPR036770">
    <property type="entry name" value="Ankyrin_rpt-contain_sf"/>
</dbReference>
<feature type="repeat" description="ANK" evidence="3">
    <location>
        <begin position="82"/>
        <end position="114"/>
    </location>
</feature>
<dbReference type="PANTHER" id="PTHR24166">
    <property type="entry name" value="ROLLING PEBBLES, ISOFORM B"/>
    <property type="match status" value="1"/>
</dbReference>
<feature type="compositionally biased region" description="Polar residues" evidence="5">
    <location>
        <begin position="307"/>
        <end position="328"/>
    </location>
</feature>
<keyword evidence="2 3" id="KW-0040">ANK repeat</keyword>
<dbReference type="AlphaFoldDB" id="A0AAP0RTZ4"/>
<evidence type="ECO:0000259" key="6">
    <source>
        <dbReference type="PROSITE" id="PS50089"/>
    </source>
</evidence>
<dbReference type="SMART" id="SM00248">
    <property type="entry name" value="ANK"/>
    <property type="match status" value="3"/>
</dbReference>
<dbReference type="PANTHER" id="PTHR24166:SF50">
    <property type="entry name" value="E3 UBIQUITIN-PROTEIN LIGASE XBOS34-RELATED"/>
    <property type="match status" value="1"/>
</dbReference>
<dbReference type="PROSITE" id="PS50297">
    <property type="entry name" value="ANK_REP_REGION"/>
    <property type="match status" value="2"/>
</dbReference>
<dbReference type="InterPro" id="IPR013083">
    <property type="entry name" value="Znf_RING/FYVE/PHD"/>
</dbReference>
<dbReference type="PROSITE" id="PS50089">
    <property type="entry name" value="ZF_RING_2"/>
    <property type="match status" value="1"/>
</dbReference>
<evidence type="ECO:0000256" key="1">
    <source>
        <dbReference type="ARBA" id="ARBA00022737"/>
    </source>
</evidence>
<evidence type="ECO:0000256" key="3">
    <source>
        <dbReference type="PROSITE-ProRule" id="PRU00023"/>
    </source>
</evidence>
<keyword evidence="8" id="KW-1185">Reference proteome</keyword>
<evidence type="ECO:0000256" key="2">
    <source>
        <dbReference type="ARBA" id="ARBA00023043"/>
    </source>
</evidence>
<proteinExistence type="predicted"/>
<dbReference type="InterPro" id="IPR050889">
    <property type="entry name" value="Dendritic_Spine_Reg/Scaffold"/>
</dbReference>
<dbReference type="PROSITE" id="PS50088">
    <property type="entry name" value="ANK_REPEAT"/>
    <property type="match status" value="2"/>
</dbReference>
<name>A0AAP0RTZ4_LIQFO</name>
<dbReference type="EMBL" id="JBBPBK010000007">
    <property type="protein sequence ID" value="KAK9281870.1"/>
    <property type="molecule type" value="Genomic_DNA"/>
</dbReference>
<evidence type="ECO:0000313" key="7">
    <source>
        <dbReference type="EMBL" id="KAK9281870.1"/>
    </source>
</evidence>
<evidence type="ECO:0000256" key="5">
    <source>
        <dbReference type="SAM" id="MobiDB-lite"/>
    </source>
</evidence>
<organism evidence="7 8">
    <name type="scientific">Liquidambar formosana</name>
    <name type="common">Formosan gum</name>
    <dbReference type="NCBI Taxonomy" id="63359"/>
    <lineage>
        <taxon>Eukaryota</taxon>
        <taxon>Viridiplantae</taxon>
        <taxon>Streptophyta</taxon>
        <taxon>Embryophyta</taxon>
        <taxon>Tracheophyta</taxon>
        <taxon>Spermatophyta</taxon>
        <taxon>Magnoliopsida</taxon>
        <taxon>eudicotyledons</taxon>
        <taxon>Gunneridae</taxon>
        <taxon>Pentapetalae</taxon>
        <taxon>Saxifragales</taxon>
        <taxon>Altingiaceae</taxon>
        <taxon>Liquidambar</taxon>
    </lineage>
</organism>
<keyword evidence="4" id="KW-0479">Metal-binding</keyword>
<dbReference type="Gene3D" id="3.30.40.10">
    <property type="entry name" value="Zinc/RING finger domain, C3HC4 (zinc finger)"/>
    <property type="match status" value="1"/>
</dbReference>
<dbReference type="InterPro" id="IPR001841">
    <property type="entry name" value="Znf_RING"/>
</dbReference>